<dbReference type="InterPro" id="IPR003673">
    <property type="entry name" value="CoA-Trfase_fam_III"/>
</dbReference>
<dbReference type="EC" id="2.8.3.16" evidence="3"/>
<dbReference type="InterPro" id="IPR044855">
    <property type="entry name" value="CoA-Trfase_III_dom3_sf"/>
</dbReference>
<feature type="region of interest" description="Disordered" evidence="2">
    <location>
        <begin position="403"/>
        <end position="427"/>
    </location>
</feature>
<dbReference type="InterPro" id="IPR023606">
    <property type="entry name" value="CoA-Trfase_III_dom_1_sf"/>
</dbReference>
<dbReference type="SUPFAM" id="SSF89796">
    <property type="entry name" value="CoA-transferase family III (CaiB/BaiF)"/>
    <property type="match status" value="1"/>
</dbReference>
<dbReference type="Gene3D" id="3.40.50.10540">
    <property type="entry name" value="Crotonobetainyl-coa:carnitine coa-transferase, domain 1"/>
    <property type="match status" value="1"/>
</dbReference>
<organism evidence="3 4">
    <name type="scientific">Actinopolymorpha pittospori</name>
    <dbReference type="NCBI Taxonomy" id="648752"/>
    <lineage>
        <taxon>Bacteria</taxon>
        <taxon>Bacillati</taxon>
        <taxon>Actinomycetota</taxon>
        <taxon>Actinomycetes</taxon>
        <taxon>Propionibacteriales</taxon>
        <taxon>Actinopolymorphaceae</taxon>
        <taxon>Actinopolymorpha</taxon>
    </lineage>
</organism>
<dbReference type="EMBL" id="JADBEM010000001">
    <property type="protein sequence ID" value="MBE1609399.1"/>
    <property type="molecule type" value="Genomic_DNA"/>
</dbReference>
<reference evidence="3" key="1">
    <citation type="submission" date="2020-10" db="EMBL/GenBank/DDBJ databases">
        <title>Sequencing the genomes of 1000 actinobacteria strains.</title>
        <authorList>
            <person name="Klenk H.-P."/>
        </authorList>
    </citation>
    <scope>NUCLEOTIDE SEQUENCE</scope>
    <source>
        <strain evidence="3">DSM 45354</strain>
    </source>
</reference>
<accession>A0A927MZG3</accession>
<dbReference type="AlphaFoldDB" id="A0A927MZG3"/>
<evidence type="ECO:0000256" key="1">
    <source>
        <dbReference type="ARBA" id="ARBA00022679"/>
    </source>
</evidence>
<dbReference type="PANTHER" id="PTHR48207:SF3">
    <property type="entry name" value="SUCCINATE--HYDROXYMETHYLGLUTARATE COA-TRANSFERASE"/>
    <property type="match status" value="1"/>
</dbReference>
<dbReference type="RefSeq" id="WP_192752981.1">
    <property type="nucleotide sequence ID" value="NZ_BAABJL010000214.1"/>
</dbReference>
<evidence type="ECO:0000256" key="2">
    <source>
        <dbReference type="SAM" id="MobiDB-lite"/>
    </source>
</evidence>
<keyword evidence="4" id="KW-1185">Reference proteome</keyword>
<keyword evidence="1 3" id="KW-0808">Transferase</keyword>
<dbReference type="GO" id="GO:0033608">
    <property type="term" value="F:formyl-CoA transferase activity"/>
    <property type="evidence" value="ECO:0007669"/>
    <property type="project" value="UniProtKB-EC"/>
</dbReference>
<protein>
    <submittedName>
        <fullName evidence="3">Formyl-CoA transferase</fullName>
        <ecNumber evidence="3">2.8.3.16</ecNumber>
    </submittedName>
</protein>
<feature type="region of interest" description="Disordered" evidence="2">
    <location>
        <begin position="346"/>
        <end position="369"/>
    </location>
</feature>
<sequence length="427" mass="44726">MTGASLADLRVLEVGVFMAAPFAGMQLADLGADVVKVEPPGRGDPARQVGPYLSGESSPFVRLNRNKRSVAIDLKHDEGRAAFEHLAASADVLLQNLRPGAMDSLGLGYPRLRELNPRLVYVSLSGWGQDGPRAMLPGLDVMAQARAGLMSITGEPGGAPAKVGVPLCDLTCGLYAALATLAALRTRDVTGEGQHVDVSLFESAVSFGIWEAGKFFATGEIGGPLGSAHQSTAPYQAFATADGWVTFGAVTPRTWRAACGVLDLGEIVDDPRYAEAYERQLLRERLVPVIEAATRRWQTDALVAALEEAGVPCAPIANYGEVFDDEHLRARDFFWDAPHPTLGDVRQIGSPMRLSDSPPVRRGAGPRLGADTRDVLVGAGVQESEIDRLVTAGAIQCGEIGSATGEAGKSGSSAGLAGETTGKGGNA</sequence>
<comment type="caution">
    <text evidence="3">The sequence shown here is derived from an EMBL/GenBank/DDBJ whole genome shotgun (WGS) entry which is preliminary data.</text>
</comment>
<evidence type="ECO:0000313" key="4">
    <source>
        <dbReference type="Proteomes" id="UP000638648"/>
    </source>
</evidence>
<dbReference type="Gene3D" id="3.30.1540.10">
    <property type="entry name" value="formyl-coa transferase, domain 3"/>
    <property type="match status" value="1"/>
</dbReference>
<dbReference type="Proteomes" id="UP000638648">
    <property type="component" value="Unassembled WGS sequence"/>
</dbReference>
<proteinExistence type="predicted"/>
<name>A0A927MZG3_9ACTN</name>
<feature type="compositionally biased region" description="Low complexity" evidence="2">
    <location>
        <begin position="403"/>
        <end position="418"/>
    </location>
</feature>
<gene>
    <name evidence="3" type="ORF">HEB94_006247</name>
</gene>
<dbReference type="PANTHER" id="PTHR48207">
    <property type="entry name" value="SUCCINATE--HYDROXYMETHYLGLUTARATE COA-TRANSFERASE"/>
    <property type="match status" value="1"/>
</dbReference>
<dbReference type="InterPro" id="IPR050483">
    <property type="entry name" value="CoA-transferase_III_domain"/>
</dbReference>
<dbReference type="Pfam" id="PF02515">
    <property type="entry name" value="CoA_transf_3"/>
    <property type="match status" value="1"/>
</dbReference>
<evidence type="ECO:0000313" key="3">
    <source>
        <dbReference type="EMBL" id="MBE1609399.1"/>
    </source>
</evidence>